<organism evidence="2 3">
    <name type="scientific">Thermoflexus hugenholtzii JAD2</name>
    <dbReference type="NCBI Taxonomy" id="877466"/>
    <lineage>
        <taxon>Bacteria</taxon>
        <taxon>Bacillati</taxon>
        <taxon>Chloroflexota</taxon>
        <taxon>Thermoflexia</taxon>
        <taxon>Thermoflexales</taxon>
        <taxon>Thermoflexaceae</taxon>
        <taxon>Thermoflexus</taxon>
    </lineage>
</organism>
<evidence type="ECO:0000259" key="1">
    <source>
        <dbReference type="Pfam" id="PF00248"/>
    </source>
</evidence>
<sequence>MNKEMEAAIPGWATPQGTWAYARRFEGTAAPGHFRPAQGLWLSSIGLGTYLGHPDPETDARYVEAIVCAVARGCNVIDTAINYRFQRSERCVGEALRQLLAQGFRREELVIATKGGYVPYEGDWPEDPQRYIEETYLRAGIARPEDFVDGHCIAPGYLRHQIAQSRRNLGLEAIDVYFLHNPEVQRAALPPDEFRARLRAAFAVLEEAVAQGWIRFYGTATWAAYRAPAYAPEALSLAEVEAIAREVGGPEHHFRFVQLPYNLSMPEAALRRNQPWGEGWATTLEVARDLGITVWASASLMQGRLLRSWPLWLRRLFPEGLSEAQRALQFVRSTPGITTALVGMSRVAHVAHNLALVAHPPLSPEAIQAILNALGRPR</sequence>
<dbReference type="InterPro" id="IPR036812">
    <property type="entry name" value="NAD(P)_OxRdtase_dom_sf"/>
</dbReference>
<dbReference type="Proteomes" id="UP000197025">
    <property type="component" value="Unassembled WGS sequence"/>
</dbReference>
<proteinExistence type="predicted"/>
<name>A0A212QW46_9CHLR</name>
<feature type="domain" description="NADP-dependent oxidoreductase" evidence="1">
    <location>
        <begin position="45"/>
        <end position="224"/>
    </location>
</feature>
<dbReference type="InterPro" id="IPR023210">
    <property type="entry name" value="NADP_OxRdtase_dom"/>
</dbReference>
<gene>
    <name evidence="2" type="ORF">SAMN02746019_00007530</name>
</gene>
<dbReference type="OrthoDB" id="9773828at2"/>
<dbReference type="Gene3D" id="3.20.20.100">
    <property type="entry name" value="NADP-dependent oxidoreductase domain"/>
    <property type="match status" value="1"/>
</dbReference>
<accession>A0A212QW46</accession>
<evidence type="ECO:0000313" key="3">
    <source>
        <dbReference type="Proteomes" id="UP000197025"/>
    </source>
</evidence>
<dbReference type="CDD" id="cd19099">
    <property type="entry name" value="AKR_unchar"/>
    <property type="match status" value="1"/>
</dbReference>
<dbReference type="PANTHER" id="PTHR43312">
    <property type="entry name" value="D-THREO-ALDOSE 1-DEHYDROGENASE"/>
    <property type="match status" value="1"/>
</dbReference>
<dbReference type="SUPFAM" id="SSF51430">
    <property type="entry name" value="NAD(P)-linked oxidoreductase"/>
    <property type="match status" value="1"/>
</dbReference>
<dbReference type="Pfam" id="PF00248">
    <property type="entry name" value="Aldo_ket_red"/>
    <property type="match status" value="1"/>
</dbReference>
<dbReference type="PANTHER" id="PTHR43312:SF1">
    <property type="entry name" value="NADP-DEPENDENT OXIDOREDUCTASE DOMAIN-CONTAINING PROTEIN"/>
    <property type="match status" value="1"/>
</dbReference>
<dbReference type="EMBL" id="FYEK01000027">
    <property type="protein sequence ID" value="SNB63960.1"/>
    <property type="molecule type" value="Genomic_DNA"/>
</dbReference>
<protein>
    <submittedName>
        <fullName evidence="2">Predicted oxidoreductase</fullName>
    </submittedName>
</protein>
<keyword evidence="3" id="KW-1185">Reference proteome</keyword>
<reference evidence="3" key="1">
    <citation type="submission" date="2017-06" db="EMBL/GenBank/DDBJ databases">
        <authorList>
            <person name="Varghese N."/>
            <person name="Submissions S."/>
        </authorList>
    </citation>
    <scope>NUCLEOTIDE SEQUENCE [LARGE SCALE GENOMIC DNA]</scope>
    <source>
        <strain evidence="3">JAD2</strain>
    </source>
</reference>
<dbReference type="AlphaFoldDB" id="A0A212QW46"/>
<dbReference type="InterPro" id="IPR053135">
    <property type="entry name" value="AKR2_Oxidoreductase"/>
</dbReference>
<dbReference type="InParanoid" id="A0A212QW46"/>
<dbReference type="RefSeq" id="WP_088571004.1">
    <property type="nucleotide sequence ID" value="NZ_FYEK01000027.1"/>
</dbReference>
<evidence type="ECO:0000313" key="2">
    <source>
        <dbReference type="EMBL" id="SNB63960.1"/>
    </source>
</evidence>